<reference evidence="1 2" key="1">
    <citation type="journal article" date="2019" name="PLoS Pathog.">
        <title>Genome sequence of the bovine parasite Schistosoma bovis Tanzania.</title>
        <authorList>
            <person name="Oey H."/>
            <person name="Zakrzewski M."/>
            <person name="Gobert G."/>
            <person name="Gravermann K."/>
            <person name="Stoye J."/>
            <person name="Jones M."/>
            <person name="Mcmanus D."/>
            <person name="Krause L."/>
        </authorList>
    </citation>
    <scope>NUCLEOTIDE SEQUENCE [LARGE SCALE GENOMIC DNA]</scope>
    <source>
        <strain evidence="1 2">TAN1997</strain>
    </source>
</reference>
<sequence length="72" mass="8913">MCELGKKEIRYTIMSYNLRYQEIGRSKMKSSFRFFFYKMKTSKSMFVVFLRLKYKMLVMKRLIKGIFRQTKV</sequence>
<protein>
    <submittedName>
        <fullName evidence="1">Uncharacterized protein</fullName>
    </submittedName>
</protein>
<comment type="caution">
    <text evidence="1">The sequence shown here is derived from an EMBL/GenBank/DDBJ whole genome shotgun (WGS) entry which is preliminary data.</text>
</comment>
<evidence type="ECO:0000313" key="1">
    <source>
        <dbReference type="EMBL" id="RTG86698.1"/>
    </source>
</evidence>
<evidence type="ECO:0000313" key="2">
    <source>
        <dbReference type="Proteomes" id="UP000290809"/>
    </source>
</evidence>
<keyword evidence="2" id="KW-1185">Reference proteome</keyword>
<dbReference type="EMBL" id="QMKO01001771">
    <property type="protein sequence ID" value="RTG86698.1"/>
    <property type="molecule type" value="Genomic_DNA"/>
</dbReference>
<gene>
    <name evidence="1" type="ORF">DC041_0011563</name>
</gene>
<accession>A0A430QG78</accession>
<dbReference type="Proteomes" id="UP000290809">
    <property type="component" value="Unassembled WGS sequence"/>
</dbReference>
<organism evidence="1 2">
    <name type="scientific">Schistosoma bovis</name>
    <name type="common">Blood fluke</name>
    <dbReference type="NCBI Taxonomy" id="6184"/>
    <lineage>
        <taxon>Eukaryota</taxon>
        <taxon>Metazoa</taxon>
        <taxon>Spiralia</taxon>
        <taxon>Lophotrochozoa</taxon>
        <taxon>Platyhelminthes</taxon>
        <taxon>Trematoda</taxon>
        <taxon>Digenea</taxon>
        <taxon>Strigeidida</taxon>
        <taxon>Schistosomatoidea</taxon>
        <taxon>Schistosomatidae</taxon>
        <taxon>Schistosoma</taxon>
    </lineage>
</organism>
<proteinExistence type="predicted"/>
<dbReference type="AlphaFoldDB" id="A0A430QG78"/>
<name>A0A430QG78_SCHBO</name>